<feature type="region of interest" description="Disordered" evidence="1">
    <location>
        <begin position="69"/>
        <end position="144"/>
    </location>
</feature>
<dbReference type="AlphaFoldDB" id="A0AAV7E759"/>
<name>A0AAV7E759_ARIFI</name>
<feature type="compositionally biased region" description="Basic residues" evidence="1">
    <location>
        <begin position="86"/>
        <end position="98"/>
    </location>
</feature>
<proteinExistence type="predicted"/>
<dbReference type="Proteomes" id="UP000825729">
    <property type="component" value="Unassembled WGS sequence"/>
</dbReference>
<evidence type="ECO:0000256" key="1">
    <source>
        <dbReference type="SAM" id="MobiDB-lite"/>
    </source>
</evidence>
<protein>
    <submittedName>
        <fullName evidence="2">Uncharacterized protein</fullName>
    </submittedName>
</protein>
<reference evidence="2 3" key="1">
    <citation type="submission" date="2021-07" db="EMBL/GenBank/DDBJ databases">
        <title>The Aristolochia fimbriata genome: insights into angiosperm evolution, floral development and chemical biosynthesis.</title>
        <authorList>
            <person name="Jiao Y."/>
        </authorList>
    </citation>
    <scope>NUCLEOTIDE SEQUENCE [LARGE SCALE GENOMIC DNA]</scope>
    <source>
        <strain evidence="2">IBCAS-2021</strain>
        <tissue evidence="2">Leaf</tissue>
    </source>
</reference>
<sequence>MRARRSSSVLRVSRALAPPGRKKEVDLPEAKIDESATSPSAADDLQVAAASACSEYCWGTAAISLHMTLPGESKRSVVKRAPPSPKPKKNAQGRRTPTKHPPPPPTAPPLPPLPPLPPPPPLPLLPPPPLPPDPSPPSSPATRN</sequence>
<feature type="compositionally biased region" description="Basic and acidic residues" evidence="1">
    <location>
        <begin position="21"/>
        <end position="34"/>
    </location>
</feature>
<evidence type="ECO:0000313" key="2">
    <source>
        <dbReference type="EMBL" id="KAG9444434.1"/>
    </source>
</evidence>
<comment type="caution">
    <text evidence="2">The sequence shown here is derived from an EMBL/GenBank/DDBJ whole genome shotgun (WGS) entry which is preliminary data.</text>
</comment>
<gene>
    <name evidence="2" type="ORF">H6P81_015774</name>
</gene>
<evidence type="ECO:0000313" key="3">
    <source>
        <dbReference type="Proteomes" id="UP000825729"/>
    </source>
</evidence>
<feature type="compositionally biased region" description="Pro residues" evidence="1">
    <location>
        <begin position="99"/>
        <end position="144"/>
    </location>
</feature>
<organism evidence="2 3">
    <name type="scientific">Aristolochia fimbriata</name>
    <name type="common">White veined hardy Dutchman's pipe vine</name>
    <dbReference type="NCBI Taxonomy" id="158543"/>
    <lineage>
        <taxon>Eukaryota</taxon>
        <taxon>Viridiplantae</taxon>
        <taxon>Streptophyta</taxon>
        <taxon>Embryophyta</taxon>
        <taxon>Tracheophyta</taxon>
        <taxon>Spermatophyta</taxon>
        <taxon>Magnoliopsida</taxon>
        <taxon>Magnoliidae</taxon>
        <taxon>Piperales</taxon>
        <taxon>Aristolochiaceae</taxon>
        <taxon>Aristolochia</taxon>
    </lineage>
</organism>
<feature type="compositionally biased region" description="Low complexity" evidence="1">
    <location>
        <begin position="1"/>
        <end position="17"/>
    </location>
</feature>
<accession>A0AAV7E759</accession>
<feature type="region of interest" description="Disordered" evidence="1">
    <location>
        <begin position="1"/>
        <end position="44"/>
    </location>
</feature>
<keyword evidence="3" id="KW-1185">Reference proteome</keyword>
<dbReference type="EMBL" id="JAINDJ010000006">
    <property type="protein sequence ID" value="KAG9444434.1"/>
    <property type="molecule type" value="Genomic_DNA"/>
</dbReference>